<dbReference type="GO" id="GO:0005524">
    <property type="term" value="F:ATP binding"/>
    <property type="evidence" value="ECO:0007669"/>
    <property type="project" value="InterPro"/>
</dbReference>
<dbReference type="Gene3D" id="1.10.560.10">
    <property type="entry name" value="GroEL-like equatorial domain"/>
    <property type="match status" value="1"/>
</dbReference>
<dbReference type="InterPro" id="IPR027413">
    <property type="entry name" value="GROEL-like_equatorial_sf"/>
</dbReference>
<dbReference type="Proteomes" id="UP001295444">
    <property type="component" value="Chromosome 03"/>
</dbReference>
<dbReference type="InterPro" id="IPR042619">
    <property type="entry name" value="BBS10"/>
</dbReference>
<reference evidence="1" key="1">
    <citation type="submission" date="2022-03" db="EMBL/GenBank/DDBJ databases">
        <authorList>
            <person name="Alioto T."/>
            <person name="Alioto T."/>
            <person name="Gomez Garrido J."/>
        </authorList>
    </citation>
    <scope>NUCLEOTIDE SEQUENCE</scope>
</reference>
<organism evidence="1 2">
    <name type="scientific">Pelobates cultripes</name>
    <name type="common">Western spadefoot toad</name>
    <dbReference type="NCBI Taxonomy" id="61616"/>
    <lineage>
        <taxon>Eukaryota</taxon>
        <taxon>Metazoa</taxon>
        <taxon>Chordata</taxon>
        <taxon>Craniata</taxon>
        <taxon>Vertebrata</taxon>
        <taxon>Euteleostomi</taxon>
        <taxon>Amphibia</taxon>
        <taxon>Batrachia</taxon>
        <taxon>Anura</taxon>
        <taxon>Pelobatoidea</taxon>
        <taxon>Pelobatidae</taxon>
        <taxon>Pelobates</taxon>
    </lineage>
</organism>
<dbReference type="PANTHER" id="PTHR14667">
    <property type="entry name" value="BARDET-BIEDL SYNDROME 10 PROTEIN"/>
    <property type="match status" value="1"/>
</dbReference>
<dbReference type="InterPro" id="IPR027410">
    <property type="entry name" value="TCP-1-like_intermed_sf"/>
</dbReference>
<dbReference type="Gene3D" id="3.50.7.10">
    <property type="entry name" value="GroEL"/>
    <property type="match status" value="1"/>
</dbReference>
<dbReference type="AlphaFoldDB" id="A0AAD1RTN7"/>
<dbReference type="InterPro" id="IPR002423">
    <property type="entry name" value="Cpn60/GroEL/TCP-1"/>
</dbReference>
<dbReference type="Pfam" id="PF00118">
    <property type="entry name" value="Cpn60_TCP1"/>
    <property type="match status" value="1"/>
</dbReference>
<sequence length="685" mass="76098">MQACAMEINISKILQVAETLESIVCRCFGPDGRQVLFIKSTSELFITKDGRKILECLLLDHPIARMIVNSAFNHFHITGDGVKSFIILLCGILRGLTFNKDLLSSGNTSGCTSYQKQRHLLKRISNLLITFQSEVLEHIVSKHLTQHFLSIFSTTTKKRLLCRASLQSVLDTFFCGRIGYNNCTFLSSLASDFFCKCLPNDECAFEVVDLIDSCFSELYTEIPGLAIDNSRILPGIVLHRDFSVYCTAEGELRALIVSEQIHQSLSAPDVDAVVSSDTHLQLSQSYLRQRTENIIKQLQENQIKLILSCIKQADIVHYFAKQCDISIVDCLPPEELDLVCRITGVSPLSTPLSSDVVFGHVSDTFLVTCCQPIVLGSRKYVHLILNSSLGLQPHCIIVCGPVKGLTEQFISAFHGAFKMLKQLFQPVDGTWEQTRETLDHCKPNQCSSTLEHNISCSKCHKETACCDIALQGIPQAIGMDITDSSRVSVLEDHTIKLNNLPCGGIEGTCLNVDDETLEANSSTAESKDQYRKNPVLCKCFHKRPGATVSVHSMSFLGDGFVLPGGGTFEILLHYYLHQFARKCQDRELAETCSIVGESLLCIPSYIHSSRKGNISFPLFYSQIISAYQTKELIEVPQAGLESVSCKYQLLVSVLHCISKLVTIDFIIGTKRSVGNIRHEESDDDL</sequence>
<proteinExistence type="predicted"/>
<dbReference type="SUPFAM" id="SSF48592">
    <property type="entry name" value="GroEL equatorial domain-like"/>
    <property type="match status" value="1"/>
</dbReference>
<dbReference type="PANTHER" id="PTHR14667:SF2">
    <property type="entry name" value="BARDET-BIEDL SYNDROME 10 PROTEIN"/>
    <property type="match status" value="1"/>
</dbReference>
<evidence type="ECO:0000313" key="1">
    <source>
        <dbReference type="EMBL" id="CAH2277931.1"/>
    </source>
</evidence>
<evidence type="ECO:0000313" key="2">
    <source>
        <dbReference type="Proteomes" id="UP001295444"/>
    </source>
</evidence>
<protein>
    <submittedName>
        <fullName evidence="1">Bardet-Biedl syndrome 10</fullName>
    </submittedName>
</protein>
<name>A0AAD1RTN7_PELCU</name>
<keyword evidence="2" id="KW-1185">Reference proteome</keyword>
<dbReference type="EMBL" id="OW240914">
    <property type="protein sequence ID" value="CAH2277931.1"/>
    <property type="molecule type" value="Genomic_DNA"/>
</dbReference>
<dbReference type="GO" id="GO:0051131">
    <property type="term" value="P:chaperone-mediated protein complex assembly"/>
    <property type="evidence" value="ECO:0007669"/>
    <property type="project" value="InterPro"/>
</dbReference>
<dbReference type="Gene3D" id="3.30.260.10">
    <property type="entry name" value="TCP-1-like chaperonin intermediate domain"/>
    <property type="match status" value="1"/>
</dbReference>
<accession>A0AAD1RTN7</accession>
<gene>
    <name evidence="1" type="ORF">PECUL_23A044416</name>
</gene>
<dbReference type="InterPro" id="IPR027409">
    <property type="entry name" value="GroEL-like_apical_dom_sf"/>
</dbReference>